<evidence type="ECO:0000313" key="3">
    <source>
        <dbReference type="Proteomes" id="UP000593952"/>
    </source>
</evidence>
<name>A0A7S6R7F8_9CAUD</name>
<keyword evidence="3" id="KW-1185">Reference proteome</keyword>
<protein>
    <submittedName>
        <fullName evidence="2">Uncharacterized protein</fullName>
    </submittedName>
</protein>
<proteinExistence type="predicted"/>
<dbReference type="EMBL" id="MT708549">
    <property type="protein sequence ID" value="QOV06284.1"/>
    <property type="molecule type" value="Genomic_DNA"/>
</dbReference>
<organism evidence="2 3">
    <name type="scientific">Burkholderia phage Maja</name>
    <dbReference type="NCBI Taxonomy" id="2767571"/>
    <lineage>
        <taxon>Viruses</taxon>
        <taxon>Duplodnaviria</taxon>
        <taxon>Heunggongvirae</taxon>
        <taxon>Uroviricota</taxon>
        <taxon>Caudoviricetes</taxon>
        <taxon>Lindbergviridae</taxon>
        <taxon>Gladiolivirus</taxon>
        <taxon>Gladiolivirus maja</taxon>
    </lineage>
</organism>
<evidence type="ECO:0000313" key="2">
    <source>
        <dbReference type="EMBL" id="QOV06284.1"/>
    </source>
</evidence>
<accession>A0A7S6R7F8</accession>
<reference evidence="2 3" key="1">
    <citation type="submission" date="2020-07" db="EMBL/GenBank/DDBJ databases">
        <title>Complete genome sequence of Burkholderia gladioli phage Maja.</title>
        <authorList>
            <person name="Yu Z."/>
            <person name="Yao G.W."/>
            <person name="Guadalupe Vizoso-Pinto M."/>
            <person name="Sun L."/>
            <person name="Le T."/>
            <person name="Gonzalez C."/>
            <person name="Young R."/>
            <person name="Liu M."/>
        </authorList>
    </citation>
    <scope>NUCLEOTIDE SEQUENCE [LARGE SCALE GENOMIC DNA]</scope>
</reference>
<feature type="region of interest" description="Disordered" evidence="1">
    <location>
        <begin position="157"/>
        <end position="179"/>
    </location>
</feature>
<dbReference type="Proteomes" id="UP000593952">
    <property type="component" value="Segment"/>
</dbReference>
<sequence>MSDFDDYEGELLPPLMFADEAFAARNESKFKAYVAKVVVGYSKHDSFPKVFGLQYFGDAMMPKYINAIEANPFYEREFARVKGALKLGEVWTIPDAIHEMLSLVRSPFTKCTTRQKVIEQLNVLAGHTFIDSDGNTRAGRDLTDFYKNADALREKLPKSPGEILKESTAAAESDPTAGF</sequence>
<evidence type="ECO:0000256" key="1">
    <source>
        <dbReference type="SAM" id="MobiDB-lite"/>
    </source>
</evidence>
<gene>
    <name evidence="2" type="ORF">CPT_Maja_064</name>
</gene>